<evidence type="ECO:0000256" key="1">
    <source>
        <dbReference type="SAM" id="SignalP"/>
    </source>
</evidence>
<feature type="chain" id="PRO_5045916021" evidence="1">
    <location>
        <begin position="19"/>
        <end position="142"/>
    </location>
</feature>
<evidence type="ECO:0000313" key="2">
    <source>
        <dbReference type="EMBL" id="MCL1127165.1"/>
    </source>
</evidence>
<gene>
    <name evidence="2" type="ORF">L2764_22445</name>
</gene>
<keyword evidence="3" id="KW-1185">Reference proteome</keyword>
<sequence>MQKLSVLLILLFSPCLWAKVCDAPKTLNGLTLIFTVNEKYGHYSPDPIGVLQTSFTKQNFTTNIIQNNYHFIGKYTYQHLGSGLAKLTARQLLGPKVIRYSMTLVCISPRLGYYIYSQIEGPRLPNVRQNTGQYMIRDSVKL</sequence>
<comment type="caution">
    <text evidence="2">The sequence shown here is derived from an EMBL/GenBank/DDBJ whole genome shotgun (WGS) entry which is preliminary data.</text>
</comment>
<dbReference type="Proteomes" id="UP001203423">
    <property type="component" value="Unassembled WGS sequence"/>
</dbReference>
<feature type="signal peptide" evidence="1">
    <location>
        <begin position="1"/>
        <end position="18"/>
    </location>
</feature>
<organism evidence="2 3">
    <name type="scientific">Shewanella surugensis</name>
    <dbReference type="NCBI Taxonomy" id="212020"/>
    <lineage>
        <taxon>Bacteria</taxon>
        <taxon>Pseudomonadati</taxon>
        <taxon>Pseudomonadota</taxon>
        <taxon>Gammaproteobacteria</taxon>
        <taxon>Alteromonadales</taxon>
        <taxon>Shewanellaceae</taxon>
        <taxon>Shewanella</taxon>
    </lineage>
</organism>
<proteinExistence type="predicted"/>
<reference evidence="2 3" key="1">
    <citation type="submission" date="2022-01" db="EMBL/GenBank/DDBJ databases">
        <title>Whole genome-based taxonomy of the Shewanellaceae.</title>
        <authorList>
            <person name="Martin-Rodriguez A.J."/>
        </authorList>
    </citation>
    <scope>NUCLEOTIDE SEQUENCE [LARGE SCALE GENOMIC DNA]</scope>
    <source>
        <strain evidence="2 3">DSM 17177</strain>
    </source>
</reference>
<keyword evidence="1" id="KW-0732">Signal</keyword>
<protein>
    <submittedName>
        <fullName evidence="2">Uncharacterized protein</fullName>
    </submittedName>
</protein>
<evidence type="ECO:0000313" key="3">
    <source>
        <dbReference type="Proteomes" id="UP001203423"/>
    </source>
</evidence>
<dbReference type="EMBL" id="JAKIKS010000132">
    <property type="protein sequence ID" value="MCL1127165.1"/>
    <property type="molecule type" value="Genomic_DNA"/>
</dbReference>
<name>A0ABT0LIH4_9GAMM</name>
<dbReference type="RefSeq" id="WP_248942561.1">
    <property type="nucleotide sequence ID" value="NZ_JAKIKS010000132.1"/>
</dbReference>
<accession>A0ABT0LIH4</accession>